<dbReference type="InterPro" id="IPR023620">
    <property type="entry name" value="SmpB"/>
</dbReference>
<protein>
    <recommendedName>
        <fullName evidence="3">SsrA-binding protein</fullName>
    </recommendedName>
    <alternativeName>
        <fullName evidence="3">Small protein B</fullName>
    </alternativeName>
</protein>
<dbReference type="Proteomes" id="UP001221217">
    <property type="component" value="Unassembled WGS sequence"/>
</dbReference>
<dbReference type="GO" id="GO:0070929">
    <property type="term" value="P:trans-translation"/>
    <property type="evidence" value="ECO:0007669"/>
    <property type="project" value="UniProtKB-UniRule"/>
</dbReference>
<keyword evidence="2 3" id="KW-0694">RNA-binding</keyword>
<name>A0AAJ1MPZ5_9SPIO</name>
<dbReference type="NCBIfam" id="TIGR00086">
    <property type="entry name" value="smpB"/>
    <property type="match status" value="1"/>
</dbReference>
<reference evidence="4 5" key="1">
    <citation type="submission" date="2022-12" db="EMBL/GenBank/DDBJ databases">
        <title>Metagenome assembled genome from gulf of manar.</title>
        <authorList>
            <person name="Kohli P."/>
            <person name="Pk S."/>
            <person name="Venkata Ramana C."/>
            <person name="Sasikala C."/>
        </authorList>
    </citation>
    <scope>NUCLEOTIDE SEQUENCE [LARGE SCALE GENOMIC DNA]</scope>
    <source>
        <strain evidence="4">JB008</strain>
    </source>
</reference>
<dbReference type="Pfam" id="PF01668">
    <property type="entry name" value="SmpB"/>
    <property type="match status" value="1"/>
</dbReference>
<keyword evidence="1 3" id="KW-0963">Cytoplasm</keyword>
<dbReference type="GO" id="GO:0003723">
    <property type="term" value="F:RNA binding"/>
    <property type="evidence" value="ECO:0007669"/>
    <property type="project" value="UniProtKB-UniRule"/>
</dbReference>
<accession>A0AAJ1MPZ5</accession>
<dbReference type="NCBIfam" id="NF003843">
    <property type="entry name" value="PRK05422.1"/>
    <property type="match status" value="1"/>
</dbReference>
<comment type="function">
    <text evidence="3">Required for rescue of stalled ribosomes mediated by trans-translation. Binds to transfer-messenger RNA (tmRNA), required for stable association of tmRNA with ribosomes. tmRNA and SmpB together mimic tRNA shape, replacing the anticodon stem-loop with SmpB. tmRNA is encoded by the ssrA gene; the 2 termini fold to resemble tRNA(Ala) and it encodes a 'tag peptide', a short internal open reading frame. During trans-translation Ala-aminoacylated tmRNA acts like a tRNA, entering the A-site of stalled ribosomes, displacing the stalled mRNA. The ribosome then switches to translate the ORF on the tmRNA; the nascent peptide is terminated with the 'tag peptide' encoded by the tmRNA and targeted for degradation. The ribosome is freed to recommence translation, which seems to be the essential function of trans-translation.</text>
</comment>
<dbReference type="PROSITE" id="PS01317">
    <property type="entry name" value="SSRP"/>
    <property type="match status" value="1"/>
</dbReference>
<evidence type="ECO:0000256" key="3">
    <source>
        <dbReference type="HAMAP-Rule" id="MF_00023"/>
    </source>
</evidence>
<evidence type="ECO:0000256" key="1">
    <source>
        <dbReference type="ARBA" id="ARBA00022490"/>
    </source>
</evidence>
<evidence type="ECO:0000313" key="4">
    <source>
        <dbReference type="EMBL" id="MDC7228649.1"/>
    </source>
</evidence>
<dbReference type="PANTHER" id="PTHR30308:SF2">
    <property type="entry name" value="SSRA-BINDING PROTEIN"/>
    <property type="match status" value="1"/>
</dbReference>
<dbReference type="InterPro" id="IPR000037">
    <property type="entry name" value="SsrA-bd_prot"/>
</dbReference>
<dbReference type="HAMAP" id="MF_00023">
    <property type="entry name" value="SmpB"/>
    <property type="match status" value="1"/>
</dbReference>
<dbReference type="Gene3D" id="2.40.280.10">
    <property type="match status" value="1"/>
</dbReference>
<evidence type="ECO:0000256" key="2">
    <source>
        <dbReference type="ARBA" id="ARBA00022884"/>
    </source>
</evidence>
<dbReference type="SUPFAM" id="SSF74982">
    <property type="entry name" value="Small protein B (SmpB)"/>
    <property type="match status" value="1"/>
</dbReference>
<gene>
    <name evidence="3 4" type="primary">smpB</name>
    <name evidence="4" type="ORF">PQJ61_17945</name>
</gene>
<comment type="subcellular location">
    <subcellularLocation>
        <location evidence="3">Cytoplasm</location>
    </subcellularLocation>
    <text evidence="3">The tmRNA-SmpB complex associates with stalled 70S ribosomes.</text>
</comment>
<comment type="caution">
    <text evidence="4">The sequence shown here is derived from an EMBL/GenBank/DDBJ whole genome shotgun (WGS) entry which is preliminary data.</text>
</comment>
<evidence type="ECO:0000313" key="5">
    <source>
        <dbReference type="Proteomes" id="UP001221217"/>
    </source>
</evidence>
<dbReference type="InterPro" id="IPR020081">
    <property type="entry name" value="SsrA-bd_prot_CS"/>
</dbReference>
<dbReference type="PANTHER" id="PTHR30308">
    <property type="entry name" value="TMRNA-BINDING COMPONENT OF TRANS-TRANSLATION TAGGING COMPLEX"/>
    <property type="match status" value="1"/>
</dbReference>
<dbReference type="GO" id="GO:0070930">
    <property type="term" value="P:trans-translation-dependent protein tagging"/>
    <property type="evidence" value="ECO:0007669"/>
    <property type="project" value="TreeGrafter"/>
</dbReference>
<proteinExistence type="inferred from homology"/>
<dbReference type="CDD" id="cd09294">
    <property type="entry name" value="SmpB"/>
    <property type="match status" value="1"/>
</dbReference>
<dbReference type="EMBL" id="JAQQAL010000052">
    <property type="protein sequence ID" value="MDC7228649.1"/>
    <property type="molecule type" value="Genomic_DNA"/>
</dbReference>
<dbReference type="AlphaFoldDB" id="A0AAJ1MPZ5"/>
<organism evidence="4 5">
    <name type="scientific">Candidatus Thalassospirochaeta sargassi</name>
    <dbReference type="NCBI Taxonomy" id="3119039"/>
    <lineage>
        <taxon>Bacteria</taxon>
        <taxon>Pseudomonadati</taxon>
        <taxon>Spirochaetota</taxon>
        <taxon>Spirochaetia</taxon>
        <taxon>Spirochaetales</taxon>
        <taxon>Spirochaetaceae</taxon>
        <taxon>Candidatus Thalassospirochaeta</taxon>
    </lineage>
</organism>
<sequence length="165" mass="19360">MAKKGKKGAKNEFTEEGIKILSVNRQARYNYIVEESLECGIELQGTEVKSLRLGKFSFSDSYAIVKNLELWLIQLHITPYDHGNIHNHEPDRNRKLLAHKQEIKRLSRKIDEKGMALVPLKVYLKNSKIKVELGICKGKNVQDKRNTIRDRDERRAVEREFRQRF</sequence>
<comment type="similarity">
    <text evidence="3">Belongs to the SmpB family.</text>
</comment>
<dbReference type="GO" id="GO:0005829">
    <property type="term" value="C:cytosol"/>
    <property type="evidence" value="ECO:0007669"/>
    <property type="project" value="TreeGrafter"/>
</dbReference>